<name>A0A327W1D6_9BACT</name>
<dbReference type="Pfam" id="PF01841">
    <property type="entry name" value="Transglut_core"/>
    <property type="match status" value="1"/>
</dbReference>
<keyword evidence="5" id="KW-1185">Reference proteome</keyword>
<organism evidence="4 5">
    <name type="scientific">Chitinophaga dinghuensis</name>
    <dbReference type="NCBI Taxonomy" id="1539050"/>
    <lineage>
        <taxon>Bacteria</taxon>
        <taxon>Pseudomonadati</taxon>
        <taxon>Bacteroidota</taxon>
        <taxon>Chitinophagia</taxon>
        <taxon>Chitinophagales</taxon>
        <taxon>Chitinophagaceae</taxon>
        <taxon>Chitinophaga</taxon>
    </lineage>
</organism>
<keyword evidence="1" id="KW-0732">Signal</keyword>
<feature type="chain" id="PRO_5016296595" evidence="1">
    <location>
        <begin position="21"/>
        <end position="636"/>
    </location>
</feature>
<evidence type="ECO:0000313" key="4">
    <source>
        <dbReference type="EMBL" id="RAJ82076.1"/>
    </source>
</evidence>
<protein>
    <submittedName>
        <fullName evidence="4">Uncharacterized protein DUF3858</fullName>
    </submittedName>
</protein>
<proteinExistence type="predicted"/>
<dbReference type="InterPro" id="IPR024618">
    <property type="entry name" value="DUF3857"/>
</dbReference>
<evidence type="ECO:0000259" key="3">
    <source>
        <dbReference type="Pfam" id="PF12969"/>
    </source>
</evidence>
<dbReference type="OrthoDB" id="8595007at2"/>
<gene>
    <name evidence="4" type="ORF">CLV59_104301</name>
</gene>
<sequence>MKSLKILFGILCCWQLPLLAAEPFYPASAIPEGLKKNAHSIMRLNETTYRVVDSKEIRAVQHQVITILDKSGDNRSTLTESYDKLREIRSISGAYYDDKGNQVKRLRQSDIADVAGAGGTELITDSRVKFHEFTGFGYPYTIEYTVEYKLNSAYFLRMFLPQEIQTEAVEKAVVNIVMPASLQLQYKMMQTTVSPVIADTKEGKSYTWTFANLPAIKKEALAVSLFNRVPSVLLAASEFDYGPFHGKSGSWQDLGNFFYRINAGRDVLPDNMKTKVHQLTDHLSTSQEKIAALYRYLQKNFRYISIQLGIGGYQTIDAQTTAKTGYGDCKALSNIMCAMLKEVGIAANSVLVQGSDEPRVFPEDFAADWFNHVIVCVPGKKDTTWLECTSTSLPAGYLSSFTGNRAVVVLDSLHSKLTHTPYYGQKENRRSSVVNAVIDETGNMKIKSEIRSTGMLQDDLSSMVNNASKQKQLEILRSGLDFSNYDVNAYETSEDKKILPTLTEQLDITASNYATVTGKRMFLLPNVMSRYGTKLEEDTARISPVAFPMAYTKTDTVNIAIPAGYKVESQPKPQVLTSKYGSFTTTLSVNGNTITYIRKLDITGGTYPVAEYNDILNFTNTIYKSDRNRLVLVKEQ</sequence>
<feature type="domain" description="Transglutaminase-like" evidence="2">
    <location>
        <begin position="276"/>
        <end position="386"/>
    </location>
</feature>
<evidence type="ECO:0000256" key="1">
    <source>
        <dbReference type="SAM" id="SignalP"/>
    </source>
</evidence>
<dbReference type="AlphaFoldDB" id="A0A327W1D6"/>
<dbReference type="EMBL" id="QLMA01000004">
    <property type="protein sequence ID" value="RAJ82076.1"/>
    <property type="molecule type" value="Genomic_DNA"/>
</dbReference>
<reference evidence="4 5" key="1">
    <citation type="submission" date="2018-06" db="EMBL/GenBank/DDBJ databases">
        <title>Genomic Encyclopedia of Archaeal and Bacterial Type Strains, Phase II (KMG-II): from individual species to whole genera.</title>
        <authorList>
            <person name="Goeker M."/>
        </authorList>
    </citation>
    <scope>NUCLEOTIDE SEQUENCE [LARGE SCALE GENOMIC DNA]</scope>
    <source>
        <strain evidence="4 5">DSM 29821</strain>
    </source>
</reference>
<dbReference type="Gene3D" id="2.60.40.3140">
    <property type="match status" value="1"/>
</dbReference>
<dbReference type="InterPro" id="IPR038765">
    <property type="entry name" value="Papain-like_cys_pep_sf"/>
</dbReference>
<dbReference type="Gene3D" id="3.10.620.30">
    <property type="match status" value="1"/>
</dbReference>
<dbReference type="Gene3D" id="2.60.120.1130">
    <property type="match status" value="1"/>
</dbReference>
<evidence type="ECO:0000259" key="2">
    <source>
        <dbReference type="Pfam" id="PF01841"/>
    </source>
</evidence>
<dbReference type="Pfam" id="PF12969">
    <property type="entry name" value="DUF3857"/>
    <property type="match status" value="1"/>
</dbReference>
<accession>A0A327W1D6</accession>
<dbReference type="SUPFAM" id="SSF54001">
    <property type="entry name" value="Cysteine proteinases"/>
    <property type="match status" value="1"/>
</dbReference>
<feature type="signal peptide" evidence="1">
    <location>
        <begin position="1"/>
        <end position="20"/>
    </location>
</feature>
<comment type="caution">
    <text evidence="4">The sequence shown here is derived from an EMBL/GenBank/DDBJ whole genome shotgun (WGS) entry which is preliminary data.</text>
</comment>
<dbReference type="Proteomes" id="UP000249819">
    <property type="component" value="Unassembled WGS sequence"/>
</dbReference>
<evidence type="ECO:0000313" key="5">
    <source>
        <dbReference type="Proteomes" id="UP000249819"/>
    </source>
</evidence>
<dbReference type="InterPro" id="IPR002931">
    <property type="entry name" value="Transglutaminase-like"/>
</dbReference>
<feature type="domain" description="DUF3857" evidence="3">
    <location>
        <begin position="61"/>
        <end position="217"/>
    </location>
</feature>
<dbReference type="RefSeq" id="WP_111592624.1">
    <property type="nucleotide sequence ID" value="NZ_QLMA01000004.1"/>
</dbReference>